<feature type="domain" description="Histidine kinase/HSP90-like ATPase" evidence="3">
    <location>
        <begin position="7"/>
        <end position="60"/>
    </location>
</feature>
<accession>A0ABV8PG34</accession>
<dbReference type="PRINTS" id="PR00344">
    <property type="entry name" value="BCTRLSENSOR"/>
</dbReference>
<evidence type="ECO:0000256" key="2">
    <source>
        <dbReference type="ARBA" id="ARBA00012438"/>
    </source>
</evidence>
<dbReference type="InterPro" id="IPR004358">
    <property type="entry name" value="Sig_transdc_His_kin-like_C"/>
</dbReference>
<evidence type="ECO:0000259" key="3">
    <source>
        <dbReference type="Pfam" id="PF02518"/>
    </source>
</evidence>
<sequence length="72" mass="7842">MYSIFKANLKTIFKKFERLNPEVEGTAIGLYLVYNIITSSGGSISLNSEVGSGSHFVITIIDALKASDQKSK</sequence>
<dbReference type="InterPro" id="IPR003594">
    <property type="entry name" value="HATPase_dom"/>
</dbReference>
<comment type="catalytic activity">
    <reaction evidence="1">
        <text>ATP + protein L-histidine = ADP + protein N-phospho-L-histidine.</text>
        <dbReference type="EC" id="2.7.13.3"/>
    </reaction>
</comment>
<reference evidence="5" key="1">
    <citation type="journal article" date="2019" name="Int. J. Syst. Evol. Microbiol.">
        <title>The Global Catalogue of Microorganisms (GCM) 10K type strain sequencing project: providing services to taxonomists for standard genome sequencing and annotation.</title>
        <authorList>
            <consortium name="The Broad Institute Genomics Platform"/>
            <consortium name="The Broad Institute Genome Sequencing Center for Infectious Disease"/>
            <person name="Wu L."/>
            <person name="Ma J."/>
        </authorList>
    </citation>
    <scope>NUCLEOTIDE SEQUENCE [LARGE SCALE GENOMIC DNA]</scope>
    <source>
        <strain evidence="5">CCM 8691</strain>
    </source>
</reference>
<keyword evidence="4" id="KW-0547">Nucleotide-binding</keyword>
<gene>
    <name evidence="4" type="ORF">ACFOWA_17665</name>
</gene>
<dbReference type="EMBL" id="JBHSBW010000013">
    <property type="protein sequence ID" value="MFC4213028.1"/>
    <property type="molecule type" value="Genomic_DNA"/>
</dbReference>
<dbReference type="Pfam" id="PF02518">
    <property type="entry name" value="HATPase_c"/>
    <property type="match status" value="1"/>
</dbReference>
<keyword evidence="5" id="KW-1185">Reference proteome</keyword>
<protein>
    <recommendedName>
        <fullName evidence="2">histidine kinase</fullName>
        <ecNumber evidence="2">2.7.13.3</ecNumber>
    </recommendedName>
</protein>
<proteinExistence type="predicted"/>
<dbReference type="InterPro" id="IPR036890">
    <property type="entry name" value="HATPase_C_sf"/>
</dbReference>
<comment type="caution">
    <text evidence="4">The sequence shown here is derived from an EMBL/GenBank/DDBJ whole genome shotgun (WGS) entry which is preliminary data.</text>
</comment>
<dbReference type="GO" id="GO:0005524">
    <property type="term" value="F:ATP binding"/>
    <property type="evidence" value="ECO:0007669"/>
    <property type="project" value="UniProtKB-KW"/>
</dbReference>
<evidence type="ECO:0000313" key="4">
    <source>
        <dbReference type="EMBL" id="MFC4213028.1"/>
    </source>
</evidence>
<dbReference type="Gene3D" id="3.30.565.10">
    <property type="entry name" value="Histidine kinase-like ATPase, C-terminal domain"/>
    <property type="match status" value="1"/>
</dbReference>
<organism evidence="4 5">
    <name type="scientific">Pedobacter lithocola</name>
    <dbReference type="NCBI Taxonomy" id="1908239"/>
    <lineage>
        <taxon>Bacteria</taxon>
        <taxon>Pseudomonadati</taxon>
        <taxon>Bacteroidota</taxon>
        <taxon>Sphingobacteriia</taxon>
        <taxon>Sphingobacteriales</taxon>
        <taxon>Sphingobacteriaceae</taxon>
        <taxon>Pedobacter</taxon>
    </lineage>
</organism>
<name>A0ABV8PG34_9SPHI</name>
<dbReference type="RefSeq" id="WP_378987752.1">
    <property type="nucleotide sequence ID" value="NZ_JBHSBW010000013.1"/>
</dbReference>
<dbReference type="SUPFAM" id="SSF55874">
    <property type="entry name" value="ATPase domain of HSP90 chaperone/DNA topoisomerase II/histidine kinase"/>
    <property type="match status" value="1"/>
</dbReference>
<dbReference type="EC" id="2.7.13.3" evidence="2"/>
<dbReference type="Proteomes" id="UP001595789">
    <property type="component" value="Unassembled WGS sequence"/>
</dbReference>
<keyword evidence="4" id="KW-0067">ATP-binding</keyword>
<evidence type="ECO:0000256" key="1">
    <source>
        <dbReference type="ARBA" id="ARBA00000085"/>
    </source>
</evidence>
<evidence type="ECO:0000313" key="5">
    <source>
        <dbReference type="Proteomes" id="UP001595789"/>
    </source>
</evidence>